<protein>
    <submittedName>
        <fullName evidence="2">Uncharacterized protein</fullName>
    </submittedName>
</protein>
<evidence type="ECO:0000313" key="2">
    <source>
        <dbReference type="EMBL" id="KAA8903379.1"/>
    </source>
</evidence>
<sequence length="505" mass="56037">MAASLNPPATPPGTPTGHTTSPVEGLERMTLTTCKASNILLRLPGELHSQISSYMDKDLVSITLPVASNDCTSNILLPYYIPRLSDEKQRLLTIALLTGFPISSLCWILDVLVFGVETEHAEVLHSSDMFASLEEHWRGRDLPAWRIINPADWHNDASADRVGILNAAAALGKVEVLQALFGRIISWMDVAELDQGLLTRYPTPILYACLYAQPHAVRWLTDWYTQHAPAALDVIFSDNLSSPSADYWRCTPFCLAMVGLRYPGRTEEDVLSVLNVLESYPAVGVLPGEADVPWMTMLYQASVVLPAPILRVLLRRMPFSADQLATGGGFIGSMASKPTPYSLGCIQVLLDAGVRLPEDCWVRFIMGGNPQLFSWMAQNVPGFLQQRQWPNFLALMEVLVSISQRLSPRGFAGDQTLCFAILSSEAVTATPNAHYHSDDRGVSVATPRQYFRPFFDALVRAGADVDGLWVDGKPRDTRWDTPRMASYRNWTARQLMEEIRWTGSL</sequence>
<dbReference type="InParanoid" id="A0A5J5EV56"/>
<feature type="region of interest" description="Disordered" evidence="1">
    <location>
        <begin position="1"/>
        <end position="23"/>
    </location>
</feature>
<accession>A0A5J5EV56</accession>
<reference evidence="2 3" key="1">
    <citation type="submission" date="2019-09" db="EMBL/GenBank/DDBJ databases">
        <title>Draft genome of the ectomycorrhizal ascomycete Sphaerosporella brunnea.</title>
        <authorList>
            <consortium name="DOE Joint Genome Institute"/>
            <person name="Benucci G.M."/>
            <person name="Marozzi G."/>
            <person name="Antonielli L."/>
            <person name="Sanchez S."/>
            <person name="Marco P."/>
            <person name="Wang X."/>
            <person name="Falini L.B."/>
            <person name="Barry K."/>
            <person name="Haridas S."/>
            <person name="Lipzen A."/>
            <person name="Labutti K."/>
            <person name="Grigoriev I.V."/>
            <person name="Murat C."/>
            <person name="Martin F."/>
            <person name="Albertini E."/>
            <person name="Donnini D."/>
            <person name="Bonito G."/>
        </authorList>
    </citation>
    <scope>NUCLEOTIDE SEQUENCE [LARGE SCALE GENOMIC DNA]</scope>
    <source>
        <strain evidence="2 3">Sb_GMNB300</strain>
    </source>
</reference>
<dbReference type="Proteomes" id="UP000326924">
    <property type="component" value="Unassembled WGS sequence"/>
</dbReference>
<gene>
    <name evidence="2" type="ORF">FN846DRAFT_891147</name>
</gene>
<comment type="caution">
    <text evidence="2">The sequence shown here is derived from an EMBL/GenBank/DDBJ whole genome shotgun (WGS) entry which is preliminary data.</text>
</comment>
<evidence type="ECO:0000313" key="3">
    <source>
        <dbReference type="Proteomes" id="UP000326924"/>
    </source>
</evidence>
<name>A0A5J5EV56_9PEZI</name>
<organism evidence="2 3">
    <name type="scientific">Sphaerosporella brunnea</name>
    <dbReference type="NCBI Taxonomy" id="1250544"/>
    <lineage>
        <taxon>Eukaryota</taxon>
        <taxon>Fungi</taxon>
        <taxon>Dikarya</taxon>
        <taxon>Ascomycota</taxon>
        <taxon>Pezizomycotina</taxon>
        <taxon>Pezizomycetes</taxon>
        <taxon>Pezizales</taxon>
        <taxon>Pyronemataceae</taxon>
        <taxon>Sphaerosporella</taxon>
    </lineage>
</organism>
<dbReference type="AlphaFoldDB" id="A0A5J5EV56"/>
<proteinExistence type="predicted"/>
<evidence type="ECO:0000256" key="1">
    <source>
        <dbReference type="SAM" id="MobiDB-lite"/>
    </source>
</evidence>
<keyword evidence="3" id="KW-1185">Reference proteome</keyword>
<dbReference type="EMBL" id="VXIS01000118">
    <property type="protein sequence ID" value="KAA8903379.1"/>
    <property type="molecule type" value="Genomic_DNA"/>
</dbReference>